<comment type="caution">
    <text evidence="2">The sequence shown here is derived from an EMBL/GenBank/DDBJ whole genome shotgun (WGS) entry which is preliminary data.</text>
</comment>
<name>A0ABW4N9I8_9SPHN</name>
<accession>A0ABW4N9I8</accession>
<feature type="signal peptide" evidence="1">
    <location>
        <begin position="1"/>
        <end position="19"/>
    </location>
</feature>
<keyword evidence="1" id="KW-0732">Signal</keyword>
<evidence type="ECO:0000313" key="3">
    <source>
        <dbReference type="Proteomes" id="UP001597283"/>
    </source>
</evidence>
<gene>
    <name evidence="2" type="ORF">ACFSC3_03530</name>
</gene>
<sequence length="562" mass="60479">MMMRWMAIVGLTAAGGAGAQVKVPPPVYIPPPTPQLSQENIRLLTMNAARTGGETAVTPLQVQAADPAFAGKLLLTRNPINPPTIAAQALLPLGAARAMLDGKDRAMPLTIIGRVAPGEPIPTDPKRRAYCNAKEERGNGIRCYVDSDGDGRFDQTRWGETYSDDSPYTIFMVSKAEALATPVAYSVIPPIELPALELIYQGCRVVDRIQYSTRIGVKGDGDVKTFGCPAQAQPLGKAELTGPGRYRVDRVTIDVAYATPEEATTRIVEPIAAGTLLDRIDVGKPVKLLGERKGWPIEQAEMGLRYARPPYRFVGVPQVTASGGAGATIVAGPYRYGYTAKILADALKSTMFSGKKPAFTAGDALYGIPMRNPLAPQLFGEPMMMWCAPKERKPGDWRANCLQQAEVTRGVYDGVFGALWIEQIPAIASNSDPIEIAEGPVDLPQPTVRYAFWKWTPNRLILRAYVSLNGFDMSGWRQVDVPRLKDGSALLALGGGVVRVTPDAAATGWQASVLRPFVADASAQTKPAYLVQMLEDAKVEGQPLTTDMIATLLAKEDNAGGM</sequence>
<feature type="chain" id="PRO_5046754687" evidence="1">
    <location>
        <begin position="20"/>
        <end position="562"/>
    </location>
</feature>
<proteinExistence type="predicted"/>
<organism evidence="2 3">
    <name type="scientific">Sphingomonas floccifaciens</name>
    <dbReference type="NCBI Taxonomy" id="1844115"/>
    <lineage>
        <taxon>Bacteria</taxon>
        <taxon>Pseudomonadati</taxon>
        <taxon>Pseudomonadota</taxon>
        <taxon>Alphaproteobacteria</taxon>
        <taxon>Sphingomonadales</taxon>
        <taxon>Sphingomonadaceae</taxon>
        <taxon>Sphingomonas</taxon>
    </lineage>
</organism>
<dbReference type="RefSeq" id="WP_380938804.1">
    <property type="nucleotide sequence ID" value="NZ_JBHUFC010000002.1"/>
</dbReference>
<dbReference type="EMBL" id="JBHUFC010000002">
    <property type="protein sequence ID" value="MFD1786637.1"/>
    <property type="molecule type" value="Genomic_DNA"/>
</dbReference>
<dbReference type="Proteomes" id="UP001597283">
    <property type="component" value="Unassembled WGS sequence"/>
</dbReference>
<evidence type="ECO:0000313" key="2">
    <source>
        <dbReference type="EMBL" id="MFD1786637.1"/>
    </source>
</evidence>
<keyword evidence="3" id="KW-1185">Reference proteome</keyword>
<protein>
    <submittedName>
        <fullName evidence="2">Uncharacterized protein</fullName>
    </submittedName>
</protein>
<evidence type="ECO:0000256" key="1">
    <source>
        <dbReference type="SAM" id="SignalP"/>
    </source>
</evidence>
<reference evidence="3" key="1">
    <citation type="journal article" date="2019" name="Int. J. Syst. Evol. Microbiol.">
        <title>The Global Catalogue of Microorganisms (GCM) 10K type strain sequencing project: providing services to taxonomists for standard genome sequencing and annotation.</title>
        <authorList>
            <consortium name="The Broad Institute Genomics Platform"/>
            <consortium name="The Broad Institute Genome Sequencing Center for Infectious Disease"/>
            <person name="Wu L."/>
            <person name="Ma J."/>
        </authorList>
    </citation>
    <scope>NUCLEOTIDE SEQUENCE [LARGE SCALE GENOMIC DNA]</scope>
    <source>
        <strain evidence="3">Q85</strain>
    </source>
</reference>